<feature type="repeat" description="TPR" evidence="1">
    <location>
        <begin position="1353"/>
        <end position="1386"/>
    </location>
</feature>
<organism evidence="4 5">
    <name type="scientific">Aetokthonos hydrillicola Thurmond2011</name>
    <dbReference type="NCBI Taxonomy" id="2712845"/>
    <lineage>
        <taxon>Bacteria</taxon>
        <taxon>Bacillati</taxon>
        <taxon>Cyanobacteriota</taxon>
        <taxon>Cyanophyceae</taxon>
        <taxon>Nostocales</taxon>
        <taxon>Hapalosiphonaceae</taxon>
        <taxon>Aetokthonos</taxon>
    </lineage>
</organism>
<feature type="repeat" description="TPR" evidence="1">
    <location>
        <begin position="1013"/>
        <end position="1046"/>
    </location>
</feature>
<dbReference type="Gene3D" id="1.25.40.10">
    <property type="entry name" value="Tetratricopeptide repeat domain"/>
    <property type="match status" value="4"/>
</dbReference>
<keyword evidence="1" id="KW-0802">TPR repeat</keyword>
<reference evidence="5" key="1">
    <citation type="journal article" date="2021" name="Science">
        <title>Hunting the eagle killer: A cyanobacterial neurotoxin causes vacuolar myelinopathy.</title>
        <authorList>
            <person name="Breinlinger S."/>
            <person name="Phillips T.J."/>
            <person name="Haram B.N."/>
            <person name="Mares J."/>
            <person name="Martinez Yerena J.A."/>
            <person name="Hrouzek P."/>
            <person name="Sobotka R."/>
            <person name="Henderson W.M."/>
            <person name="Schmieder P."/>
            <person name="Williams S.M."/>
            <person name="Lauderdale J.D."/>
            <person name="Wilde H.D."/>
            <person name="Gerrin W."/>
            <person name="Kust A."/>
            <person name="Washington J.W."/>
            <person name="Wagner C."/>
            <person name="Geier B."/>
            <person name="Liebeke M."/>
            <person name="Enke H."/>
            <person name="Niedermeyer T.H.J."/>
            <person name="Wilde S.B."/>
        </authorList>
    </citation>
    <scope>NUCLEOTIDE SEQUENCE [LARGE SCALE GENOMIC DNA]</scope>
    <source>
        <strain evidence="5">Thurmond2011</strain>
    </source>
</reference>
<dbReference type="InterPro" id="IPR027417">
    <property type="entry name" value="P-loop_NTPase"/>
</dbReference>
<evidence type="ECO:0000313" key="4">
    <source>
        <dbReference type="EMBL" id="MDR9893431.1"/>
    </source>
</evidence>
<name>A0AAP5I2E1_9CYAN</name>
<dbReference type="Proteomes" id="UP000667802">
    <property type="component" value="Unassembled WGS sequence"/>
</dbReference>
<dbReference type="Gene3D" id="3.40.50.300">
    <property type="entry name" value="P-loop containing nucleotide triphosphate hydrolases"/>
    <property type="match status" value="1"/>
</dbReference>
<dbReference type="PANTHER" id="PTHR10098:SF108">
    <property type="entry name" value="TETRATRICOPEPTIDE REPEAT PROTEIN 28"/>
    <property type="match status" value="1"/>
</dbReference>
<feature type="repeat" description="TPR" evidence="1">
    <location>
        <begin position="1313"/>
        <end position="1346"/>
    </location>
</feature>
<feature type="repeat" description="TPR" evidence="1">
    <location>
        <begin position="933"/>
        <end position="966"/>
    </location>
</feature>
<feature type="repeat" description="TPR" evidence="1">
    <location>
        <begin position="973"/>
        <end position="1006"/>
    </location>
</feature>
<accession>A0AAP5I2E1</accession>
<dbReference type="SMART" id="SM00028">
    <property type="entry name" value="TPR"/>
    <property type="match status" value="12"/>
</dbReference>
<feature type="repeat" description="TPR" evidence="1">
    <location>
        <begin position="1053"/>
        <end position="1086"/>
    </location>
</feature>
<evidence type="ECO:0000259" key="2">
    <source>
        <dbReference type="Pfam" id="PF05729"/>
    </source>
</evidence>
<dbReference type="PRINTS" id="PR00364">
    <property type="entry name" value="DISEASERSIST"/>
</dbReference>
<dbReference type="Pfam" id="PF13424">
    <property type="entry name" value="TPR_12"/>
    <property type="match status" value="4"/>
</dbReference>
<dbReference type="PROSITE" id="PS50005">
    <property type="entry name" value="TPR"/>
    <property type="match status" value="10"/>
</dbReference>
<dbReference type="RefSeq" id="WP_310833482.1">
    <property type="nucleotide sequence ID" value="NZ_JAALHA020000001.1"/>
</dbReference>
<dbReference type="Pfam" id="PF12770">
    <property type="entry name" value="CHAT"/>
    <property type="match status" value="1"/>
</dbReference>
<sequence length="1404" mass="163627">MAVISIREQGKTDLGFHASLVFEGREYPVVITEPFTTQEEKQLEWYFKGWMVSPFRDIVRAQQVASSIRTYGERLFQQLFQDKQAYGEYQKRRAASLSQLQFEIVATTPEFHALHWEALRDPDLPRPLAVDCIILRKNSQPAHPSLSASTRPSPVINVLVVVARPDEENDVGSRTISRPLIEAIKNRQLRVNVEFLSPGTYQALSQHLEQKGVGYYHIVHFDTRMSLMTYGQVQEGVANRYIYQERWGRYHFQPYDGVKAFVFLEGESKGKSDLVDAKELKDLLIDKRIPVCFFHACQSDEQGYSAQYTHQVTSDRSGQTSLGSQLMAEGIQMVVTMGYGMTVSATKLMIEKVYTHLFDDKGITEAIRLGRRELFLNKSRKAYFNKFIDLEDWLFPVVYNNQALNFNLRQFTQEEEKYWQFQQRSRYSFRQPEYGFIGRDLDILKIEKALKQHNIFLLQGIGGAGKTTLLDYLREWWQTTHFAQDVFYFSYDEKAWTLKQILFEISRQVYKGFQPAQFQAMSEAAVVQKLGTKLRSEPYTLILDNLESLVIQNSLAETERNKIRDFLESLLGGKSRIVLSSRNDEEWLQATTFKNNIYQLQGLDEEARTELAGKILAGHVSTHRIENICQDADFPKLMNLLAGYPLAMEVVLPNLKQQSLQNILEELEASKFQDIDSEDKTKNLLEVVESYHKNLSLKSRNLLLFIAPFSGFIHRSVIPQYINQLRKIQQFNEYNFDNFDTAIEEGIRRKLLLKDDENANRILKIEPAFSYFLKSKTETIDKSIYEALQEAFKNHYQALANDYKALLNSKDDKKREWGKFFCEHEYENLYNALQICLKKQESISIYFCLYKYFELINDHESNLNLSQAVCQVVEKYPPEFLQSELGYEVAWALARLGSSQLSAKHYQQARESYQKTLLIIEDVDDKQKQLWRSVSYHNLGRIAEQLGEYEEARRNYHQALQIKIKYGDAYSQAITYYHLGSVAREIGEYEEAKRNYHQALQIYIEHADYHLLASTYYELGVIAQQLREYEEARSNYHQALQIYIEHGNNYSQATVYQELGIIAQELREHEEARSNYHQALQIFTEYGDSYSQAVTYTHLGSLAEKMQEYGVAQRNYQQALNIFIEYDDRYSQGVTYAHFGSLAEQLGEYEEARSNYQQALQIFLEYDDSDNGERASVSEGSSEGRSSVRYSQAITYSHLGNLAEKMEEYEEARLNYHQALQIYIEHGDHYSLGTTYHELGIVAQELREYDEAWRNYQQALQIFVEYDDRYSQGITYHQLGSLAEQVGQYDEAKGYYQQALQIYTEHGDRYSLASTSHELGIVAEQVGEYSEAKRYYQQALQIFIEYSDHYSQARAYFQLGSLAQLQEDYAQAKVNFQKALEIYVEHNDEDWAAITRENLKRLNF</sequence>
<keyword evidence="5" id="KW-1185">Reference proteome</keyword>
<dbReference type="PROSITE" id="PS50293">
    <property type="entry name" value="TPR_REGION"/>
    <property type="match status" value="2"/>
</dbReference>
<feature type="repeat" description="TPR" evidence="1">
    <location>
        <begin position="1273"/>
        <end position="1306"/>
    </location>
</feature>
<proteinExistence type="predicted"/>
<comment type="caution">
    <text evidence="4">The sequence shown here is derived from an EMBL/GenBank/DDBJ whole genome shotgun (WGS) entry which is preliminary data.</text>
</comment>
<dbReference type="InterPro" id="IPR024983">
    <property type="entry name" value="CHAT_dom"/>
</dbReference>
<feature type="domain" description="CHAT" evidence="3">
    <location>
        <begin position="71"/>
        <end position="385"/>
    </location>
</feature>
<dbReference type="InterPro" id="IPR007111">
    <property type="entry name" value="NACHT_NTPase"/>
</dbReference>
<dbReference type="SUPFAM" id="SSF48452">
    <property type="entry name" value="TPR-like"/>
    <property type="match status" value="3"/>
</dbReference>
<dbReference type="EMBL" id="JAALHA020000001">
    <property type="protein sequence ID" value="MDR9893431.1"/>
    <property type="molecule type" value="Genomic_DNA"/>
</dbReference>
<dbReference type="Pfam" id="PF13374">
    <property type="entry name" value="TPR_10"/>
    <property type="match status" value="2"/>
</dbReference>
<feature type="repeat" description="TPR" evidence="1">
    <location>
        <begin position="1233"/>
        <end position="1266"/>
    </location>
</feature>
<dbReference type="Pfam" id="PF13181">
    <property type="entry name" value="TPR_8"/>
    <property type="match status" value="1"/>
</dbReference>
<feature type="repeat" description="TPR" evidence="1">
    <location>
        <begin position="1133"/>
        <end position="1166"/>
    </location>
</feature>
<feature type="repeat" description="TPR" evidence="1">
    <location>
        <begin position="1193"/>
        <end position="1226"/>
    </location>
</feature>
<evidence type="ECO:0000256" key="1">
    <source>
        <dbReference type="PROSITE-ProRule" id="PRU00339"/>
    </source>
</evidence>
<dbReference type="PANTHER" id="PTHR10098">
    <property type="entry name" value="RAPSYN-RELATED"/>
    <property type="match status" value="1"/>
</dbReference>
<evidence type="ECO:0000259" key="3">
    <source>
        <dbReference type="Pfam" id="PF12770"/>
    </source>
</evidence>
<dbReference type="SUPFAM" id="SSF52540">
    <property type="entry name" value="P-loop containing nucleoside triphosphate hydrolases"/>
    <property type="match status" value="1"/>
</dbReference>
<feature type="domain" description="NACHT" evidence="2">
    <location>
        <begin position="456"/>
        <end position="615"/>
    </location>
</feature>
<evidence type="ECO:0000313" key="5">
    <source>
        <dbReference type="Proteomes" id="UP000667802"/>
    </source>
</evidence>
<gene>
    <name evidence="4" type="ORF">G7B40_002355</name>
</gene>
<dbReference type="InterPro" id="IPR011990">
    <property type="entry name" value="TPR-like_helical_dom_sf"/>
</dbReference>
<protein>
    <submittedName>
        <fullName evidence="4">Tetratricopeptide repeat protein</fullName>
    </submittedName>
</protein>
<dbReference type="Pfam" id="PF05729">
    <property type="entry name" value="NACHT"/>
    <property type="match status" value="1"/>
</dbReference>
<dbReference type="InterPro" id="IPR019734">
    <property type="entry name" value="TPR_rpt"/>
</dbReference>